<dbReference type="WBParaSite" id="nRc.2.0.1.t17194-RA">
    <property type="protein sequence ID" value="nRc.2.0.1.t17194-RA"/>
    <property type="gene ID" value="nRc.2.0.1.g17194"/>
</dbReference>
<sequence>MESNPLGNLFLCNPIHIPIGRHFEQGWLNNFGHNFFSSGVNKIYHIQFIIGLLSSMRKIDVEENILYRRNNVTEAESDDLLEALKVLQSKLVDSNNFRMFRHKDVELRLVELTLPNMLKDIGSDTQNTEIIRNFFKMHKIGNKEHLKAFLLGFLTTIYDKKSKILLTFNDHDAKGSPKSQEGKQDDILQLNFTTSASDTVDFEIWIASATSAEVEQKCKFVEYGTHNFNYIIQKMIHEFGTESFSILMSKLQIDVEASLTNVENLSEVNSNLAACIAGTISHFGHWRYVNTNAMSFKVRMDHRIYPILFALGAEISCSVLSSGHKDSNHSMAIGYNTESNEMSIIGLLPENNLSTTANLKKVSVCSRMLEKPHANVKSMMKHFHNGAHAISFVAKQDICIGEQLLLDYGDK</sequence>
<reference evidence="2" key="1">
    <citation type="submission" date="2022-11" db="UniProtKB">
        <authorList>
            <consortium name="WormBaseParasite"/>
        </authorList>
    </citation>
    <scope>IDENTIFICATION</scope>
</reference>
<evidence type="ECO:0000313" key="1">
    <source>
        <dbReference type="Proteomes" id="UP000887565"/>
    </source>
</evidence>
<proteinExistence type="predicted"/>
<dbReference type="Proteomes" id="UP000887565">
    <property type="component" value="Unplaced"/>
</dbReference>
<protein>
    <submittedName>
        <fullName evidence="2">SET domain-containing protein</fullName>
    </submittedName>
</protein>
<evidence type="ECO:0000313" key="2">
    <source>
        <dbReference type="WBParaSite" id="nRc.2.0.1.t17194-RA"/>
    </source>
</evidence>
<dbReference type="AlphaFoldDB" id="A0A915IUX6"/>
<accession>A0A915IUX6</accession>
<name>A0A915IUX6_ROMCU</name>
<organism evidence="1 2">
    <name type="scientific">Romanomermis culicivorax</name>
    <name type="common">Nematode worm</name>
    <dbReference type="NCBI Taxonomy" id="13658"/>
    <lineage>
        <taxon>Eukaryota</taxon>
        <taxon>Metazoa</taxon>
        <taxon>Ecdysozoa</taxon>
        <taxon>Nematoda</taxon>
        <taxon>Enoplea</taxon>
        <taxon>Dorylaimia</taxon>
        <taxon>Mermithida</taxon>
        <taxon>Mermithoidea</taxon>
        <taxon>Mermithidae</taxon>
        <taxon>Romanomermis</taxon>
    </lineage>
</organism>
<keyword evidence="1" id="KW-1185">Reference proteome</keyword>